<name>A0ABN8BEX6_CHISP</name>
<sequence length="250" mass="28360">MRCQPANFGWATERSEDGLNIERLSPLMKQRSYNQRPAGIFANFSDIYGRRPVDAGRMHPHVEKNQSDLPASVGFQGNALSSIVKLIRMAEEGGGAAGEKVIHTYPLIRTNLVAWFIVIRHGPASRINCFRKFTLKIKEKAYRKCRIRLMLNCLSETSTPDTGFRRVKHSDMSEEMRTEAMELSVTACEKFSQNNELAARMVKESMDKKFGPAFHVVVGESYGFEITYECTTICYMYFGGNQAVCIWKCS</sequence>
<evidence type="ECO:0000313" key="2">
    <source>
        <dbReference type="Proteomes" id="UP001153292"/>
    </source>
</evidence>
<dbReference type="Pfam" id="PF01221">
    <property type="entry name" value="Dynein_light"/>
    <property type="match status" value="1"/>
</dbReference>
<dbReference type="InterPro" id="IPR001372">
    <property type="entry name" value="Dynein_light_chain_typ-1/2"/>
</dbReference>
<dbReference type="CDD" id="cd21453">
    <property type="entry name" value="DLC-like_DNAL4"/>
    <property type="match status" value="1"/>
</dbReference>
<protein>
    <recommendedName>
        <fullName evidence="3">Dynein light chain</fullName>
    </recommendedName>
</protein>
<dbReference type="InterPro" id="IPR037177">
    <property type="entry name" value="DLC_sf"/>
</dbReference>
<keyword evidence="2" id="KW-1185">Reference proteome</keyword>
<evidence type="ECO:0000313" key="1">
    <source>
        <dbReference type="EMBL" id="CAH0406694.1"/>
    </source>
</evidence>
<evidence type="ECO:0008006" key="3">
    <source>
        <dbReference type="Google" id="ProtNLM"/>
    </source>
</evidence>
<organism evidence="1 2">
    <name type="scientific">Chilo suppressalis</name>
    <name type="common">Asiatic rice borer moth</name>
    <dbReference type="NCBI Taxonomy" id="168631"/>
    <lineage>
        <taxon>Eukaryota</taxon>
        <taxon>Metazoa</taxon>
        <taxon>Ecdysozoa</taxon>
        <taxon>Arthropoda</taxon>
        <taxon>Hexapoda</taxon>
        <taxon>Insecta</taxon>
        <taxon>Pterygota</taxon>
        <taxon>Neoptera</taxon>
        <taxon>Endopterygota</taxon>
        <taxon>Lepidoptera</taxon>
        <taxon>Glossata</taxon>
        <taxon>Ditrysia</taxon>
        <taxon>Pyraloidea</taxon>
        <taxon>Crambidae</taxon>
        <taxon>Crambinae</taxon>
        <taxon>Chilo</taxon>
    </lineage>
</organism>
<dbReference type="EMBL" id="OU963899">
    <property type="protein sequence ID" value="CAH0406694.1"/>
    <property type="molecule type" value="Genomic_DNA"/>
</dbReference>
<proteinExistence type="predicted"/>
<dbReference type="Gene3D" id="3.30.740.10">
    <property type="entry name" value="Protein Inhibitor Of Neuronal Nitric Oxide Synthase"/>
    <property type="match status" value="1"/>
</dbReference>
<gene>
    <name evidence="1" type="ORF">CHILSU_LOCUS10077</name>
</gene>
<dbReference type="SUPFAM" id="SSF54648">
    <property type="entry name" value="DLC"/>
    <property type="match status" value="1"/>
</dbReference>
<accession>A0ABN8BEX6</accession>
<dbReference type="SMART" id="SM01375">
    <property type="entry name" value="Dynein_light"/>
    <property type="match status" value="1"/>
</dbReference>
<dbReference type="Proteomes" id="UP001153292">
    <property type="component" value="Chromosome 6"/>
</dbReference>
<dbReference type="PANTHER" id="PTHR11886:SF2">
    <property type="entry name" value="DYNEIN AXONEMAL LIGHT CHAIN 4"/>
    <property type="match status" value="1"/>
</dbReference>
<dbReference type="PANTHER" id="PTHR11886">
    <property type="entry name" value="DYNEIN LIGHT CHAIN"/>
    <property type="match status" value="1"/>
</dbReference>
<reference evidence="1" key="1">
    <citation type="submission" date="2021-12" db="EMBL/GenBank/DDBJ databases">
        <authorList>
            <person name="King R."/>
        </authorList>
    </citation>
    <scope>NUCLEOTIDE SEQUENCE</scope>
</reference>